<evidence type="ECO:0000313" key="2">
    <source>
        <dbReference type="Proteomes" id="UP001163324"/>
    </source>
</evidence>
<sequence length="221" mass="24579">MDHPIIPEDENRGPQILIITGILVITAFLIVSLRVYVRVVILKHLDWDDYIMFLAMAVVLVEMIVIIPQVGYGAGRHVQYIKPSSDIVKGLRLNFVTQPLCLLALCLTKISVGVFLLRMTQKVRLRLFIWGTMTLTAAASLANLLVVFLQCKPLAFTWDTSIEGGVCMPLEYRKAAAFANSGVSTSTDIIFALLPVLLLRQVQIDLKIKIMIMSILSLGIL</sequence>
<dbReference type="EMBL" id="CM047950">
    <property type="protein sequence ID" value="KAI9896011.1"/>
    <property type="molecule type" value="Genomic_DNA"/>
</dbReference>
<dbReference type="Proteomes" id="UP001163324">
    <property type="component" value="Chromosome 11"/>
</dbReference>
<protein>
    <submittedName>
        <fullName evidence="1">Uncharacterized protein</fullName>
    </submittedName>
</protein>
<comment type="caution">
    <text evidence="1">The sequence shown here is derived from an EMBL/GenBank/DDBJ whole genome shotgun (WGS) entry which is preliminary data.</text>
</comment>
<evidence type="ECO:0000313" key="1">
    <source>
        <dbReference type="EMBL" id="KAI9896011.1"/>
    </source>
</evidence>
<accession>A0ACC0UQS5</accession>
<keyword evidence="2" id="KW-1185">Reference proteome</keyword>
<reference evidence="1" key="1">
    <citation type="submission" date="2022-10" db="EMBL/GenBank/DDBJ databases">
        <title>Complete Genome of Trichothecium roseum strain YXFP-22015, a Plant Pathogen Isolated from Citrus.</title>
        <authorList>
            <person name="Wang Y."/>
            <person name="Zhu L."/>
        </authorList>
    </citation>
    <scope>NUCLEOTIDE SEQUENCE</scope>
    <source>
        <strain evidence="1">YXFP-22015</strain>
    </source>
</reference>
<gene>
    <name evidence="1" type="ORF">N3K66_009080</name>
</gene>
<name>A0ACC0UQS5_9HYPO</name>
<organism evidence="1 2">
    <name type="scientific">Trichothecium roseum</name>
    <dbReference type="NCBI Taxonomy" id="47278"/>
    <lineage>
        <taxon>Eukaryota</taxon>
        <taxon>Fungi</taxon>
        <taxon>Dikarya</taxon>
        <taxon>Ascomycota</taxon>
        <taxon>Pezizomycotina</taxon>
        <taxon>Sordariomycetes</taxon>
        <taxon>Hypocreomycetidae</taxon>
        <taxon>Hypocreales</taxon>
        <taxon>Hypocreales incertae sedis</taxon>
        <taxon>Trichothecium</taxon>
    </lineage>
</organism>
<proteinExistence type="predicted"/>